<proteinExistence type="predicted"/>
<dbReference type="SUPFAM" id="SSF54523">
    <property type="entry name" value="Pili subunits"/>
    <property type="match status" value="1"/>
</dbReference>
<gene>
    <name evidence="2" type="ORF">MNBD_GAMMA01-2322</name>
</gene>
<dbReference type="NCBIfam" id="TIGR02532">
    <property type="entry name" value="IV_pilin_GFxxxE"/>
    <property type="match status" value="1"/>
</dbReference>
<dbReference type="Gene3D" id="3.30.700.10">
    <property type="entry name" value="Glycoprotein, Type 4 Pilin"/>
    <property type="match status" value="1"/>
</dbReference>
<evidence type="ECO:0000256" key="1">
    <source>
        <dbReference type="SAM" id="Phobius"/>
    </source>
</evidence>
<dbReference type="InterPro" id="IPR031982">
    <property type="entry name" value="PilE-like"/>
</dbReference>
<dbReference type="Pfam" id="PF07963">
    <property type="entry name" value="N_methyl"/>
    <property type="match status" value="1"/>
</dbReference>
<name>A0A3B0V7D6_9ZZZZ</name>
<evidence type="ECO:0008006" key="3">
    <source>
        <dbReference type="Google" id="ProtNLM"/>
    </source>
</evidence>
<dbReference type="Pfam" id="PF16732">
    <property type="entry name" value="ComP_DUS"/>
    <property type="match status" value="1"/>
</dbReference>
<dbReference type="EMBL" id="UOEW01000231">
    <property type="protein sequence ID" value="VAW39485.1"/>
    <property type="molecule type" value="Genomic_DNA"/>
</dbReference>
<keyword evidence="1" id="KW-1133">Transmembrane helix</keyword>
<sequence>MKKNVYGFTLVELMVVIVIIGMLTMYAVSSYQNNVIRSKRTEAKNVLMQIATAQERHNATFFQYAGTIDNNAAPTPTDLGLLGAAYLASVDYDYTMVGNPGYTITATAIGSSQIDDDIGGNNCTVMTLNSLGVKAPLNCWQ</sequence>
<dbReference type="InterPro" id="IPR045584">
    <property type="entry name" value="Pilin-like"/>
</dbReference>
<keyword evidence="1" id="KW-0812">Transmembrane</keyword>
<evidence type="ECO:0000313" key="2">
    <source>
        <dbReference type="EMBL" id="VAW39485.1"/>
    </source>
</evidence>
<dbReference type="AlphaFoldDB" id="A0A3B0V7D6"/>
<organism evidence="2">
    <name type="scientific">hydrothermal vent metagenome</name>
    <dbReference type="NCBI Taxonomy" id="652676"/>
    <lineage>
        <taxon>unclassified sequences</taxon>
        <taxon>metagenomes</taxon>
        <taxon>ecological metagenomes</taxon>
    </lineage>
</organism>
<dbReference type="GO" id="GO:0043683">
    <property type="term" value="P:type IV pilus assembly"/>
    <property type="evidence" value="ECO:0007669"/>
    <property type="project" value="InterPro"/>
</dbReference>
<keyword evidence="1" id="KW-0472">Membrane</keyword>
<feature type="transmembrane region" description="Helical" evidence="1">
    <location>
        <begin position="6"/>
        <end position="28"/>
    </location>
</feature>
<reference evidence="2" key="1">
    <citation type="submission" date="2018-06" db="EMBL/GenBank/DDBJ databases">
        <authorList>
            <person name="Zhirakovskaya E."/>
        </authorList>
    </citation>
    <scope>NUCLEOTIDE SEQUENCE</scope>
</reference>
<protein>
    <recommendedName>
        <fullName evidence="3">Type IV pilus biogenesis protein PilE</fullName>
    </recommendedName>
</protein>
<dbReference type="InterPro" id="IPR012902">
    <property type="entry name" value="N_methyl_site"/>
</dbReference>
<dbReference type="PANTHER" id="PTHR30093">
    <property type="entry name" value="GENERAL SECRETION PATHWAY PROTEIN G"/>
    <property type="match status" value="1"/>
</dbReference>
<accession>A0A3B0V7D6</accession>
<dbReference type="PANTHER" id="PTHR30093:SF47">
    <property type="entry name" value="TYPE IV PILUS NON-CORE MINOR PILIN PILE"/>
    <property type="match status" value="1"/>
</dbReference>